<feature type="chain" id="PRO_5041410344" description="Major fimbrial subunit protein N-terminal domain-containing protein" evidence="8">
    <location>
        <begin position="23"/>
        <end position="395"/>
    </location>
</feature>
<dbReference type="InterPro" id="IPR014941">
    <property type="entry name" value="FimB/Mfa2/Mfa3"/>
</dbReference>
<accession>A0AA37NC55</accession>
<keyword evidence="4" id="KW-0472">Membrane</keyword>
<evidence type="ECO:0000256" key="2">
    <source>
        <dbReference type="ARBA" id="ARBA00007248"/>
    </source>
</evidence>
<gene>
    <name evidence="9" type="ORF">CE91St12_17940</name>
</gene>
<dbReference type="AlphaFoldDB" id="A0AA37NC55"/>
<evidence type="ECO:0000256" key="5">
    <source>
        <dbReference type="ARBA" id="ARBA00023139"/>
    </source>
</evidence>
<dbReference type="Pfam" id="PF08842">
    <property type="entry name" value="Mfa2"/>
    <property type="match status" value="1"/>
</dbReference>
<evidence type="ECO:0000256" key="7">
    <source>
        <dbReference type="ARBA" id="ARBA00023288"/>
    </source>
</evidence>
<dbReference type="PROSITE" id="PS51257">
    <property type="entry name" value="PROKAR_LIPOPROTEIN"/>
    <property type="match status" value="1"/>
</dbReference>
<feature type="signal peptide" evidence="8">
    <location>
        <begin position="1"/>
        <end position="22"/>
    </location>
</feature>
<evidence type="ECO:0000256" key="8">
    <source>
        <dbReference type="SAM" id="SignalP"/>
    </source>
</evidence>
<comment type="subcellular location">
    <subcellularLocation>
        <location evidence="1">Cell outer membrane</location>
    </subcellularLocation>
</comment>
<evidence type="ECO:0008006" key="11">
    <source>
        <dbReference type="Google" id="ProtNLM"/>
    </source>
</evidence>
<evidence type="ECO:0000256" key="4">
    <source>
        <dbReference type="ARBA" id="ARBA00023136"/>
    </source>
</evidence>
<keyword evidence="5" id="KW-0564">Palmitate</keyword>
<keyword evidence="3 8" id="KW-0732">Signal</keyword>
<dbReference type="GO" id="GO:0009279">
    <property type="term" value="C:cell outer membrane"/>
    <property type="evidence" value="ECO:0007669"/>
    <property type="project" value="UniProtKB-SubCell"/>
</dbReference>
<evidence type="ECO:0000256" key="6">
    <source>
        <dbReference type="ARBA" id="ARBA00023237"/>
    </source>
</evidence>
<evidence type="ECO:0000256" key="3">
    <source>
        <dbReference type="ARBA" id="ARBA00022729"/>
    </source>
</evidence>
<evidence type="ECO:0000313" key="9">
    <source>
        <dbReference type="EMBL" id="GKH13584.1"/>
    </source>
</evidence>
<evidence type="ECO:0000256" key="1">
    <source>
        <dbReference type="ARBA" id="ARBA00004442"/>
    </source>
</evidence>
<dbReference type="RefSeq" id="WP_244074479.1">
    <property type="nucleotide sequence ID" value="NZ_BQNL01000001.1"/>
</dbReference>
<evidence type="ECO:0000313" key="10">
    <source>
        <dbReference type="Proteomes" id="UP001055048"/>
    </source>
</evidence>
<keyword evidence="6" id="KW-0998">Cell outer membrane</keyword>
<reference evidence="9" key="1">
    <citation type="submission" date="2022-01" db="EMBL/GenBank/DDBJ databases">
        <title>Novel bile acid biosynthetic pathways are enriched in the microbiome of centenarians.</title>
        <authorList>
            <person name="Sato Y."/>
            <person name="Atarashi K."/>
            <person name="Plichta R.D."/>
            <person name="Arai Y."/>
            <person name="Sasajima S."/>
            <person name="Kearney M.S."/>
            <person name="Suda W."/>
            <person name="Takeshita K."/>
            <person name="Sasaki T."/>
            <person name="Okamoto S."/>
            <person name="Skelly N.A."/>
            <person name="Okamura Y."/>
            <person name="Vlamakis H."/>
            <person name="Li Y."/>
            <person name="Tanoue T."/>
            <person name="Takei H."/>
            <person name="Nittono H."/>
            <person name="Narushima S."/>
            <person name="Irie J."/>
            <person name="Itoh H."/>
            <person name="Moriya K."/>
            <person name="Sugiura Y."/>
            <person name="Suematsu M."/>
            <person name="Moritoki N."/>
            <person name="Shibata S."/>
            <person name="Littman R.D."/>
            <person name="Fischbach A.M."/>
            <person name="Uwamino Y."/>
            <person name="Inoue T."/>
            <person name="Honda A."/>
            <person name="Hattori M."/>
            <person name="Murai T."/>
            <person name="Xavier J.R."/>
            <person name="Hirose N."/>
            <person name="Honda K."/>
        </authorList>
    </citation>
    <scope>NUCLEOTIDE SEQUENCE</scope>
    <source>
        <strain evidence="9">CE91-St12</strain>
    </source>
</reference>
<name>A0AA37NC55_BACUN</name>
<dbReference type="Proteomes" id="UP001055048">
    <property type="component" value="Unassembled WGS sequence"/>
</dbReference>
<proteinExistence type="inferred from homology"/>
<dbReference type="EMBL" id="BQNL01000001">
    <property type="protein sequence ID" value="GKH13584.1"/>
    <property type="molecule type" value="Genomic_DNA"/>
</dbReference>
<organism evidence="9 10">
    <name type="scientific">Bacteroides uniformis</name>
    <dbReference type="NCBI Taxonomy" id="820"/>
    <lineage>
        <taxon>Bacteria</taxon>
        <taxon>Pseudomonadati</taxon>
        <taxon>Bacteroidota</taxon>
        <taxon>Bacteroidia</taxon>
        <taxon>Bacteroidales</taxon>
        <taxon>Bacteroidaceae</taxon>
        <taxon>Bacteroides</taxon>
    </lineage>
</organism>
<keyword evidence="7" id="KW-0449">Lipoprotein</keyword>
<comment type="caution">
    <text evidence="9">The sequence shown here is derived from an EMBL/GenBank/DDBJ whole genome shotgun (WGS) entry which is preliminary data.</text>
</comment>
<comment type="similarity">
    <text evidence="2">Belongs to the bacteroidetes fimbrillin superfamily. FimB/Mfa2 family.</text>
</comment>
<protein>
    <recommendedName>
        <fullName evidence="11">Major fimbrial subunit protein N-terminal domain-containing protein</fullName>
    </recommendedName>
</protein>
<sequence>MNHRFSHTLKGMLLFLTCLTIAGCGQEEMPTPDAPDEHKPQVVLTFSASSGLVTRTQLPGTDNLQHVQTMQLYIFDGTGDDARCVASEVVDWTDLAAPQGKPTVTKKHEVRYAGFTPGKPYTFLAVGMDDCSPATYGLPGAVVLNQTKLADAKAVLDMVGGKDRNDIAASELFGGSLVLTPATAGQVTGTIDLFRRVAGVMGWFKNLPKQVNGKDVASLRIELYKAQNKSIWLTKPQSGADVIMEPIVENDDNKILVKIDLKDTDFGPETVVSKGSYVLPMIAPFATADEMTEAGYTDESIYVKDYTLRVVLAAADGTVLQEKRVKNNDTEMDDTMGGTGIIIPGDAFRFPINANWFYPIGRADKPVIWPEEEGSNIVITVCPNWDWKGNLEWAD</sequence>